<dbReference type="EMBL" id="CP041666">
    <property type="protein sequence ID" value="QDP40215.1"/>
    <property type="molecule type" value="Genomic_DNA"/>
</dbReference>
<dbReference type="OrthoDB" id="9794863at2"/>
<organism evidence="2 3">
    <name type="scientific">Radiobacillus deserti</name>
    <dbReference type="NCBI Taxonomy" id="2594883"/>
    <lineage>
        <taxon>Bacteria</taxon>
        <taxon>Bacillati</taxon>
        <taxon>Bacillota</taxon>
        <taxon>Bacilli</taxon>
        <taxon>Bacillales</taxon>
        <taxon>Bacillaceae</taxon>
        <taxon>Radiobacillus</taxon>
    </lineage>
</organism>
<dbReference type="Proteomes" id="UP000315215">
    <property type="component" value="Chromosome"/>
</dbReference>
<dbReference type="Gene3D" id="3.30.1330.30">
    <property type="match status" value="1"/>
</dbReference>
<protein>
    <submittedName>
        <fullName evidence="2">YlxQ family RNA-binding protein</fullName>
    </submittedName>
</protein>
<feature type="domain" description="Ribosomal protein eL8/eL30/eS12/Gadd45" evidence="1">
    <location>
        <begin position="7"/>
        <end position="95"/>
    </location>
</feature>
<dbReference type="NCBIfam" id="NF005825">
    <property type="entry name" value="PRK07714.1"/>
    <property type="match status" value="1"/>
</dbReference>
<sequence>MSKDYLNLLGLAYRAKKCTLGEESIIRDIQKNKAKLVLLANDIGQQTKKKMTDKCTFYKIPWRVVDNRDTLSHALGKSSGRVAVAILDEGFANKLTSLLDESIRG</sequence>
<dbReference type="RefSeq" id="WP_143893573.1">
    <property type="nucleotide sequence ID" value="NZ_CP041666.1"/>
</dbReference>
<evidence type="ECO:0000259" key="1">
    <source>
        <dbReference type="Pfam" id="PF01248"/>
    </source>
</evidence>
<dbReference type="InterPro" id="IPR029064">
    <property type="entry name" value="Ribosomal_eL30-like_sf"/>
</dbReference>
<name>A0A516KFN0_9BACI</name>
<accession>A0A516KFN0</accession>
<dbReference type="AlphaFoldDB" id="A0A516KFN0"/>
<dbReference type="Pfam" id="PF01248">
    <property type="entry name" value="Ribosomal_L7Ae"/>
    <property type="match status" value="1"/>
</dbReference>
<dbReference type="SUPFAM" id="SSF55315">
    <property type="entry name" value="L30e-like"/>
    <property type="match status" value="1"/>
</dbReference>
<evidence type="ECO:0000313" key="3">
    <source>
        <dbReference type="Proteomes" id="UP000315215"/>
    </source>
</evidence>
<proteinExistence type="predicted"/>
<reference evidence="2 3" key="1">
    <citation type="submission" date="2019-07" db="EMBL/GenBank/DDBJ databases">
        <authorList>
            <person name="Li J."/>
        </authorList>
    </citation>
    <scope>NUCLEOTIDE SEQUENCE [LARGE SCALE GENOMIC DNA]</scope>
    <source>
        <strain evidence="2 3">TKL69</strain>
    </source>
</reference>
<dbReference type="KEGG" id="aqt:FN924_08540"/>
<gene>
    <name evidence="2" type="ORF">FN924_08540</name>
</gene>
<dbReference type="InterPro" id="IPR004038">
    <property type="entry name" value="Ribosomal_eL8/eL30/eS12/Gad45"/>
</dbReference>
<keyword evidence="3" id="KW-1185">Reference proteome</keyword>
<evidence type="ECO:0000313" key="2">
    <source>
        <dbReference type="EMBL" id="QDP40215.1"/>
    </source>
</evidence>